<dbReference type="SUPFAM" id="SSF140990">
    <property type="entry name" value="FtsH protease domain-like"/>
    <property type="match status" value="1"/>
</dbReference>
<sequence>MFWIIVGVLIAVMLIISILTAIYFNKNDKSKNDKEKVKGGGIEMGEEEAGGNSNIIIEEESEGYQNLNGEDLDGGNLDKEDCKEMEEEAEGNNLIIEEEAEGYQNLGGGDLDKEDFKMGEEAEGNSNLIIEEVAEGYQNLDGGDLDEDDFKKIDEKDFNLKSGDNKLLKLNSIKIDCQWKVANSDKPVVFTDEQKMRVAYHEGGHSVLARLLKINFPVTKVSVIPALDYHGITLFGEERILEVFQDLDDKLEIMYAGAASEEHFLSGTHSIGVTDDFNRATQLAAYMVEECGYSEKLGPLTAKPNSSEYLLQLQDEETYALTTKAWYRAKESIKKYEKQIQKVADFLFQHGELDSSKLQK</sequence>
<dbReference type="GO" id="GO:0004222">
    <property type="term" value="F:metalloendopeptidase activity"/>
    <property type="evidence" value="ECO:0007669"/>
    <property type="project" value="InterPro"/>
</dbReference>
<dbReference type="Pfam" id="PF01434">
    <property type="entry name" value="Peptidase_M41"/>
    <property type="match status" value="1"/>
</dbReference>
<dbReference type="Proteomes" id="UP000580250">
    <property type="component" value="Unassembled WGS sequence"/>
</dbReference>
<dbReference type="GO" id="GO:0005524">
    <property type="term" value="F:ATP binding"/>
    <property type="evidence" value="ECO:0007669"/>
    <property type="project" value="InterPro"/>
</dbReference>
<proteinExistence type="predicted"/>
<keyword evidence="1" id="KW-0472">Membrane</keyword>
<dbReference type="PANTHER" id="PTHR23076">
    <property type="entry name" value="METALLOPROTEASE M41 FTSH"/>
    <property type="match status" value="1"/>
</dbReference>
<feature type="domain" description="Peptidase M41" evidence="2">
    <location>
        <begin position="189"/>
        <end position="359"/>
    </location>
</feature>
<comment type="caution">
    <text evidence="3">The sequence shown here is derived from an EMBL/GenBank/DDBJ whole genome shotgun (WGS) entry which is preliminary data.</text>
</comment>
<evidence type="ECO:0000259" key="2">
    <source>
        <dbReference type="Pfam" id="PF01434"/>
    </source>
</evidence>
<evidence type="ECO:0000256" key="1">
    <source>
        <dbReference type="SAM" id="Phobius"/>
    </source>
</evidence>
<dbReference type="GO" id="GO:0006508">
    <property type="term" value="P:proteolysis"/>
    <property type="evidence" value="ECO:0007669"/>
    <property type="project" value="InterPro"/>
</dbReference>
<dbReference type="InterPro" id="IPR037219">
    <property type="entry name" value="Peptidase_M41-like"/>
</dbReference>
<dbReference type="InterPro" id="IPR000642">
    <property type="entry name" value="Peptidase_M41"/>
</dbReference>
<reference evidence="3 4" key="1">
    <citation type="submission" date="2020-08" db="EMBL/GenBank/DDBJ databases">
        <authorList>
            <person name="Koutsovoulos G."/>
            <person name="Danchin GJ E."/>
        </authorList>
    </citation>
    <scope>NUCLEOTIDE SEQUENCE [LARGE SCALE GENOMIC DNA]</scope>
</reference>
<keyword evidence="1" id="KW-1133">Transmembrane helix</keyword>
<dbReference type="PANTHER" id="PTHR23076:SF110">
    <property type="entry name" value="INACTIVE ATP-DEPENDENT ZINC METALLOPROTEASE FTSHI 3, CHLOROPLASTIC-RELATED"/>
    <property type="match status" value="1"/>
</dbReference>
<gene>
    <name evidence="3" type="ORF">MENT_LOCUS58001</name>
</gene>
<dbReference type="AlphaFoldDB" id="A0A6V7XY59"/>
<accession>A0A6V7XY59</accession>
<organism evidence="3 4">
    <name type="scientific">Meloidogyne enterolobii</name>
    <name type="common">Root-knot nematode worm</name>
    <name type="synonym">Meloidogyne mayaguensis</name>
    <dbReference type="NCBI Taxonomy" id="390850"/>
    <lineage>
        <taxon>Eukaryota</taxon>
        <taxon>Metazoa</taxon>
        <taxon>Ecdysozoa</taxon>
        <taxon>Nematoda</taxon>
        <taxon>Chromadorea</taxon>
        <taxon>Rhabditida</taxon>
        <taxon>Tylenchina</taxon>
        <taxon>Tylenchomorpha</taxon>
        <taxon>Tylenchoidea</taxon>
        <taxon>Meloidogynidae</taxon>
        <taxon>Meloidogyninae</taxon>
        <taxon>Meloidogyne</taxon>
    </lineage>
</organism>
<dbReference type="EMBL" id="CAJEWN010002561">
    <property type="protein sequence ID" value="CAD2204270.1"/>
    <property type="molecule type" value="Genomic_DNA"/>
</dbReference>
<name>A0A6V7XY59_MELEN</name>
<evidence type="ECO:0000313" key="4">
    <source>
        <dbReference type="Proteomes" id="UP000580250"/>
    </source>
</evidence>
<evidence type="ECO:0000313" key="3">
    <source>
        <dbReference type="EMBL" id="CAD2204270.1"/>
    </source>
</evidence>
<dbReference type="GO" id="GO:0004176">
    <property type="term" value="F:ATP-dependent peptidase activity"/>
    <property type="evidence" value="ECO:0007669"/>
    <property type="project" value="InterPro"/>
</dbReference>
<dbReference type="Gene3D" id="1.20.58.760">
    <property type="entry name" value="Peptidase M41"/>
    <property type="match status" value="1"/>
</dbReference>
<feature type="transmembrane region" description="Helical" evidence="1">
    <location>
        <begin position="6"/>
        <end position="24"/>
    </location>
</feature>
<keyword evidence="1" id="KW-0812">Transmembrane</keyword>
<protein>
    <recommendedName>
        <fullName evidence="2">Peptidase M41 domain-containing protein</fullName>
    </recommendedName>
</protein>